<sequence>MAMGVCSAAGLSFFAWKRFLFPYDPAVLRARDDEHFRREKEAVELSKPALFDTWTRANDRFLRIAWEEVLTCVYVAFVRNARREGPA</sequence>
<protein>
    <submittedName>
        <fullName evidence="1">Uncharacterized protein</fullName>
    </submittedName>
</protein>
<evidence type="ECO:0000313" key="1">
    <source>
        <dbReference type="EMBL" id="KAL0062787.1"/>
    </source>
</evidence>
<proteinExistence type="predicted"/>
<dbReference type="EMBL" id="JBBXMP010000096">
    <property type="protein sequence ID" value="KAL0062787.1"/>
    <property type="molecule type" value="Genomic_DNA"/>
</dbReference>
<evidence type="ECO:0000313" key="2">
    <source>
        <dbReference type="Proteomes" id="UP001437256"/>
    </source>
</evidence>
<gene>
    <name evidence="1" type="ORF">AAF712_010325</name>
</gene>
<name>A0ABR2ZQX7_9AGAR</name>
<keyword evidence="2" id="KW-1185">Reference proteome</keyword>
<reference evidence="1 2" key="1">
    <citation type="submission" date="2024-05" db="EMBL/GenBank/DDBJ databases">
        <title>A draft genome resource for the thread blight pathogen Marasmius tenuissimus strain MS-2.</title>
        <authorList>
            <person name="Yulfo-Soto G.E."/>
            <person name="Baruah I.K."/>
            <person name="Amoako-Attah I."/>
            <person name="Bukari Y."/>
            <person name="Meinhardt L.W."/>
            <person name="Bailey B.A."/>
            <person name="Cohen S.P."/>
        </authorList>
    </citation>
    <scope>NUCLEOTIDE SEQUENCE [LARGE SCALE GENOMIC DNA]</scope>
    <source>
        <strain evidence="1 2">MS-2</strain>
    </source>
</reference>
<accession>A0ABR2ZQX7</accession>
<dbReference type="Proteomes" id="UP001437256">
    <property type="component" value="Unassembled WGS sequence"/>
</dbReference>
<comment type="caution">
    <text evidence="1">The sequence shown here is derived from an EMBL/GenBank/DDBJ whole genome shotgun (WGS) entry which is preliminary data.</text>
</comment>
<organism evidence="1 2">
    <name type="scientific">Marasmius tenuissimus</name>
    <dbReference type="NCBI Taxonomy" id="585030"/>
    <lineage>
        <taxon>Eukaryota</taxon>
        <taxon>Fungi</taxon>
        <taxon>Dikarya</taxon>
        <taxon>Basidiomycota</taxon>
        <taxon>Agaricomycotina</taxon>
        <taxon>Agaricomycetes</taxon>
        <taxon>Agaricomycetidae</taxon>
        <taxon>Agaricales</taxon>
        <taxon>Marasmiineae</taxon>
        <taxon>Marasmiaceae</taxon>
        <taxon>Marasmius</taxon>
    </lineage>
</organism>